<dbReference type="FunFam" id="3.40.50.300:FF:000610">
    <property type="entry name" value="Multidrug resistance-associated ABC transporter"/>
    <property type="match status" value="1"/>
</dbReference>
<dbReference type="InterPro" id="IPR017871">
    <property type="entry name" value="ABC_transporter-like_CS"/>
</dbReference>
<comment type="caution">
    <text evidence="14">The sequence shown here is derived from an EMBL/GenBank/DDBJ whole genome shotgun (WGS) entry which is preliminary data.</text>
</comment>
<feature type="compositionally biased region" description="Basic and acidic residues" evidence="10">
    <location>
        <begin position="800"/>
        <end position="813"/>
    </location>
</feature>
<feature type="transmembrane region" description="Helical" evidence="11">
    <location>
        <begin position="1132"/>
        <end position="1154"/>
    </location>
</feature>
<dbReference type="PROSITE" id="PS00211">
    <property type="entry name" value="ABC_TRANSPORTER_1"/>
    <property type="match status" value="1"/>
</dbReference>
<dbReference type="Proteomes" id="UP000750711">
    <property type="component" value="Unassembled WGS sequence"/>
</dbReference>
<evidence type="ECO:0000256" key="5">
    <source>
        <dbReference type="ARBA" id="ARBA00022737"/>
    </source>
</evidence>
<evidence type="ECO:0000313" key="15">
    <source>
        <dbReference type="Proteomes" id="UP000750711"/>
    </source>
</evidence>
<keyword evidence="6" id="KW-0547">Nucleotide-binding</keyword>
<evidence type="ECO:0000256" key="2">
    <source>
        <dbReference type="ARBA" id="ARBA00009726"/>
    </source>
</evidence>
<evidence type="ECO:0000256" key="10">
    <source>
        <dbReference type="SAM" id="MobiDB-lite"/>
    </source>
</evidence>
<keyword evidence="7" id="KW-0067">ATP-binding</keyword>
<evidence type="ECO:0000256" key="8">
    <source>
        <dbReference type="ARBA" id="ARBA00022989"/>
    </source>
</evidence>
<dbReference type="CDD" id="cd03250">
    <property type="entry name" value="ABCC_MRP_domain1"/>
    <property type="match status" value="1"/>
</dbReference>
<dbReference type="Pfam" id="PF00005">
    <property type="entry name" value="ABC_tran"/>
    <property type="match status" value="2"/>
</dbReference>
<keyword evidence="5" id="KW-0677">Repeat</keyword>
<dbReference type="CDD" id="cd18604">
    <property type="entry name" value="ABC_6TM_VMR1_D2_like"/>
    <property type="match status" value="1"/>
</dbReference>
<gene>
    <name evidence="14" type="ORF">GP486_004505</name>
</gene>
<dbReference type="CDD" id="cd18596">
    <property type="entry name" value="ABC_6TM_VMR1_D1_like"/>
    <property type="match status" value="1"/>
</dbReference>
<reference evidence="14" key="1">
    <citation type="submission" date="2021-03" db="EMBL/GenBank/DDBJ databases">
        <title>Comparative genomics and phylogenomic investigation of the class Geoglossomycetes provide insights into ecological specialization and systematics.</title>
        <authorList>
            <person name="Melie T."/>
            <person name="Pirro S."/>
            <person name="Miller A.N."/>
            <person name="Quandt A."/>
        </authorList>
    </citation>
    <scope>NUCLEOTIDE SEQUENCE</scope>
    <source>
        <strain evidence="14">CAQ_001_2017</strain>
    </source>
</reference>
<dbReference type="CDD" id="cd03244">
    <property type="entry name" value="ABCC_MRP_domain2"/>
    <property type="match status" value="1"/>
</dbReference>
<dbReference type="GO" id="GO:0005524">
    <property type="term" value="F:ATP binding"/>
    <property type="evidence" value="ECO:0007669"/>
    <property type="project" value="UniProtKB-KW"/>
</dbReference>
<evidence type="ECO:0000256" key="3">
    <source>
        <dbReference type="ARBA" id="ARBA00022448"/>
    </source>
</evidence>
<evidence type="ECO:0000256" key="9">
    <source>
        <dbReference type="ARBA" id="ARBA00023136"/>
    </source>
</evidence>
<feature type="transmembrane region" description="Helical" evidence="11">
    <location>
        <begin position="102"/>
        <end position="121"/>
    </location>
</feature>
<organism evidence="14 15">
    <name type="scientific">Trichoglossum hirsutum</name>
    <dbReference type="NCBI Taxonomy" id="265104"/>
    <lineage>
        <taxon>Eukaryota</taxon>
        <taxon>Fungi</taxon>
        <taxon>Dikarya</taxon>
        <taxon>Ascomycota</taxon>
        <taxon>Pezizomycotina</taxon>
        <taxon>Geoglossomycetes</taxon>
        <taxon>Geoglossales</taxon>
        <taxon>Geoglossaceae</taxon>
        <taxon>Trichoglossum</taxon>
    </lineage>
</organism>
<dbReference type="FunFam" id="1.20.1560.10:FF:000013">
    <property type="entry name" value="ABC transporter C family member 2"/>
    <property type="match status" value="1"/>
</dbReference>
<evidence type="ECO:0000256" key="11">
    <source>
        <dbReference type="SAM" id="Phobius"/>
    </source>
</evidence>
<evidence type="ECO:0000256" key="7">
    <source>
        <dbReference type="ARBA" id="ARBA00022840"/>
    </source>
</evidence>
<dbReference type="SUPFAM" id="SSF90123">
    <property type="entry name" value="ABC transporter transmembrane region"/>
    <property type="match status" value="2"/>
</dbReference>
<keyword evidence="3" id="KW-0813">Transport</keyword>
<keyword evidence="8 11" id="KW-1133">Transmembrane helix</keyword>
<feature type="transmembrane region" description="Helical" evidence="11">
    <location>
        <begin position="424"/>
        <end position="444"/>
    </location>
</feature>
<feature type="domain" description="ABC transporter" evidence="12">
    <location>
        <begin position="1223"/>
        <end position="1469"/>
    </location>
</feature>
<dbReference type="GO" id="GO:0005737">
    <property type="term" value="C:cytoplasm"/>
    <property type="evidence" value="ECO:0007669"/>
    <property type="project" value="UniProtKB-ARBA"/>
</dbReference>
<keyword evidence="9 11" id="KW-0472">Membrane</keyword>
<feature type="transmembrane region" description="Helical" evidence="11">
    <location>
        <begin position="71"/>
        <end position="90"/>
    </location>
</feature>
<dbReference type="GO" id="GO:0140359">
    <property type="term" value="F:ABC-type transporter activity"/>
    <property type="evidence" value="ECO:0007669"/>
    <property type="project" value="InterPro"/>
</dbReference>
<feature type="transmembrane region" description="Helical" evidence="11">
    <location>
        <begin position="525"/>
        <end position="543"/>
    </location>
</feature>
<dbReference type="InterPro" id="IPR003593">
    <property type="entry name" value="AAA+_ATPase"/>
</dbReference>
<dbReference type="PANTHER" id="PTHR24223">
    <property type="entry name" value="ATP-BINDING CASSETTE SUB-FAMILY C"/>
    <property type="match status" value="1"/>
</dbReference>
<accession>A0A9P8LAV4</accession>
<evidence type="ECO:0008006" key="16">
    <source>
        <dbReference type="Google" id="ProtNLM"/>
    </source>
</evidence>
<feature type="compositionally biased region" description="Basic and acidic residues" evidence="10">
    <location>
        <begin position="844"/>
        <end position="863"/>
    </location>
</feature>
<comment type="similarity">
    <text evidence="2">Belongs to the ABC transporter superfamily. ABCC family. Conjugate transporter (TC 3.A.1.208) subfamily.</text>
</comment>
<name>A0A9P8LAV4_9PEZI</name>
<dbReference type="SUPFAM" id="SSF52540">
    <property type="entry name" value="P-loop containing nucleoside triphosphate hydrolases"/>
    <property type="match status" value="2"/>
</dbReference>
<evidence type="ECO:0000256" key="1">
    <source>
        <dbReference type="ARBA" id="ARBA00004141"/>
    </source>
</evidence>
<dbReference type="Gene3D" id="3.40.50.300">
    <property type="entry name" value="P-loop containing nucleotide triphosphate hydrolases"/>
    <property type="match status" value="2"/>
</dbReference>
<feature type="transmembrane region" description="Helical" evidence="11">
    <location>
        <begin position="886"/>
        <end position="909"/>
    </location>
</feature>
<protein>
    <recommendedName>
        <fullName evidence="16">ABC transporter</fullName>
    </recommendedName>
</protein>
<feature type="transmembrane region" description="Helical" evidence="11">
    <location>
        <begin position="450"/>
        <end position="467"/>
    </location>
</feature>
<feature type="transmembrane region" description="Helical" evidence="11">
    <location>
        <begin position="945"/>
        <end position="970"/>
    </location>
</feature>
<feature type="domain" description="ABC transporter" evidence="12">
    <location>
        <begin position="557"/>
        <end position="800"/>
    </location>
</feature>
<comment type="subcellular location">
    <subcellularLocation>
        <location evidence="1">Membrane</location>
        <topology evidence="1">Multi-pass membrane protein</topology>
    </subcellularLocation>
</comment>
<dbReference type="Gene3D" id="1.20.1560.10">
    <property type="entry name" value="ABC transporter type 1, transmembrane domain"/>
    <property type="match status" value="2"/>
</dbReference>
<feature type="transmembrane region" description="Helical" evidence="11">
    <location>
        <begin position="133"/>
        <end position="152"/>
    </location>
</feature>
<dbReference type="PROSITE" id="PS50893">
    <property type="entry name" value="ABC_TRANSPORTER_2"/>
    <property type="match status" value="2"/>
</dbReference>
<dbReference type="GO" id="GO:0016887">
    <property type="term" value="F:ATP hydrolysis activity"/>
    <property type="evidence" value="ECO:0007669"/>
    <property type="project" value="InterPro"/>
</dbReference>
<evidence type="ECO:0000313" key="14">
    <source>
        <dbReference type="EMBL" id="KAH0558860.1"/>
    </source>
</evidence>
<dbReference type="EMBL" id="JAGHQM010000717">
    <property type="protein sequence ID" value="KAH0558860.1"/>
    <property type="molecule type" value="Genomic_DNA"/>
</dbReference>
<dbReference type="InterPro" id="IPR003439">
    <property type="entry name" value="ABC_transporter-like_ATP-bd"/>
</dbReference>
<evidence type="ECO:0000259" key="12">
    <source>
        <dbReference type="PROSITE" id="PS50893"/>
    </source>
</evidence>
<feature type="transmembrane region" description="Helical" evidence="11">
    <location>
        <begin position="549"/>
        <end position="570"/>
    </location>
</feature>
<evidence type="ECO:0000259" key="13">
    <source>
        <dbReference type="PROSITE" id="PS50929"/>
    </source>
</evidence>
<dbReference type="GO" id="GO:0016020">
    <property type="term" value="C:membrane"/>
    <property type="evidence" value="ECO:0007669"/>
    <property type="project" value="UniProtKB-SubCell"/>
</dbReference>
<dbReference type="PROSITE" id="PS50929">
    <property type="entry name" value="ABC_TM1F"/>
    <property type="match status" value="2"/>
</dbReference>
<feature type="region of interest" description="Disordered" evidence="10">
    <location>
        <begin position="800"/>
        <end position="863"/>
    </location>
</feature>
<dbReference type="Pfam" id="PF00664">
    <property type="entry name" value="ABC_membrane"/>
    <property type="match status" value="2"/>
</dbReference>
<dbReference type="InterPro" id="IPR036640">
    <property type="entry name" value="ABC1_TM_sf"/>
</dbReference>
<proteinExistence type="inferred from homology"/>
<feature type="region of interest" description="Disordered" evidence="10">
    <location>
        <begin position="377"/>
        <end position="401"/>
    </location>
</feature>
<feature type="transmembrane region" description="Helical" evidence="11">
    <location>
        <begin position="7"/>
        <end position="27"/>
    </location>
</feature>
<dbReference type="InterPro" id="IPR050173">
    <property type="entry name" value="ABC_transporter_C-like"/>
</dbReference>
<dbReference type="PANTHER" id="PTHR24223:SF456">
    <property type="entry name" value="MULTIDRUG RESISTANCE-ASSOCIATED PROTEIN LETHAL(2)03659"/>
    <property type="match status" value="1"/>
</dbReference>
<sequence length="1485" mass="165661">MVTSERSSIFIGAVGFVFVVAATHPAVKLLTTAAIGRPKTLYGDELLYEDEDGVATEQTASAYTDRVPKTILYLASIVGFLTSLGLSVFASLRPEKSLLIESWLTALCWSFLLLQAAAVSLERRSVNRFDLGIYSAISCFSLAAAICLENWLLTRTYGEDPIHFLFTSSQAITAIVALCACVSLPRRPDVFRDGYAVDRQYTVSAISRYSFAWCGPLLNIAGLGRRLEIEDLPALDSLTSSNNLQQRFHAMQKRGKLWKLVFWSHATVFVRQWLLTLLGSVMNFAPQLCMYHILQLLEKRQLGNSIAAEAWWWVVGLGLAQVAQAWVEAWLFWVCWCHICLPVRSQLSALIFQKTMKKKDVRGSHGAEKGGANRDIPEVVRESGRGGEESEPGDENEAQRSRQGAINLIGIDTKRVADFTCYNYYFLQTVANFVISIAFLVKLIGVRSLLAGLTVTVLSMPLNVYFAKRYSDAQDNLMKERDRKMAVVTEALRGIRQIKLMGAEGNWLARIRGVRERELGQQWNVFLADTALLFCWIAGPVMLAAVSLAVYSILHGSLSASIAFTTVSVFNRIEITLTIIPELTTVISGKTGSGKSLLLASILGEADLLSGTIRVPRAPPVHERYDHKATKDNWIIPSSIAFVGQTPWIENATMKDNILFGLPYDPVRYQKVIKACALEKDVEMLIDGEVTEIGANGINLSGGQRWRMSFARALYSRAGILILDDIFSAVDAHVGKLIFEEGLTGELAKGRTRILVTHHVSLCLPRTEYAILLGDGSVEHAGAVVDLQRSGSLAEIYNHEQDSTTDKPDERSPESSIPPGLGDDSYERPEHVDAAINGNNTPRTSEREAEDKKPTTPRKFVEDEKRETGKIKWEIYREYLKSSGSVWFWVMAVLAFVGYQSMLVGRSWWVKVWTGSHKTETVTAHHGSYYYVQKKTSSIQSADGLWYYLGIYVGLSVFLSIVGVLKYWWIFRGCIRASRKLFDELAYAVVRAPLRWLDTVPLGRVLNRFTSDFNIIDSQMATDVSYLAYNILQVVGVVMAGSLVSPYMILIAALLLGICLHYAQRYLPGAREIKRLESNAKSPVFELFGTSLTGVGTIRAFGKEDEYVNRMFSRIDDHARALWHLWLFNRWMGFRMAMVGAIFAVLVAGVIVSIKKIDASLAGFAIIFALDFTQSVIWMIRRYANIELDMNSCERVIEYSKEIRIEDQSGLDAPAAWPQEGRLSVDDLVVGYAPDLPPVLKGLSFSVERNQRVGVVGRTGAGKSSLTLALFRFLEAREGSVYIDGLDISKLKLHDLRSRLAIIPQDPVLFSGTVRSNLDAFDDHTDAELREALERVHLVNTTLRDDYTSSSDNNINMFEDLSSRISEGGQNLSQGQRQLLCIARAIVSRPKIMVLDEATSAVDMATDALIQRSIREEFKDSTLLVIAHRLSTIADFDKILVMSDGRAIEYGAPRNLFEARGEFWKMVIQSGERAWVEELVLGGHD</sequence>
<feature type="domain" description="ABC transmembrane type-1" evidence="13">
    <location>
        <begin position="406"/>
        <end position="589"/>
    </location>
</feature>
<keyword evidence="15" id="KW-1185">Reference proteome</keyword>
<dbReference type="SMART" id="SM00382">
    <property type="entry name" value="AAA"/>
    <property type="match status" value="2"/>
</dbReference>
<feature type="domain" description="ABC transmembrane type-1" evidence="13">
    <location>
        <begin position="941"/>
        <end position="1188"/>
    </location>
</feature>
<dbReference type="InterPro" id="IPR027417">
    <property type="entry name" value="P-loop_NTPase"/>
</dbReference>
<feature type="compositionally biased region" description="Basic and acidic residues" evidence="10">
    <location>
        <begin position="377"/>
        <end position="388"/>
    </location>
</feature>
<feature type="transmembrane region" description="Helical" evidence="11">
    <location>
        <begin position="330"/>
        <end position="352"/>
    </location>
</feature>
<dbReference type="InterPro" id="IPR011527">
    <property type="entry name" value="ABC1_TM_dom"/>
</dbReference>
<keyword evidence="4 11" id="KW-0812">Transmembrane</keyword>
<evidence type="ECO:0000256" key="6">
    <source>
        <dbReference type="ARBA" id="ARBA00022741"/>
    </source>
</evidence>
<feature type="transmembrane region" description="Helical" evidence="11">
    <location>
        <begin position="1161"/>
        <end position="1180"/>
    </location>
</feature>
<evidence type="ECO:0000256" key="4">
    <source>
        <dbReference type="ARBA" id="ARBA00022692"/>
    </source>
</evidence>